<name>B2RH45_PORG3</name>
<feature type="transmembrane region" description="Helical" evidence="1">
    <location>
        <begin position="20"/>
        <end position="45"/>
    </location>
</feature>
<accession>B2RH45</accession>
<gene>
    <name evidence="2" type="ordered locus">PGN_0171</name>
</gene>
<dbReference type="EMBL" id="AP009380">
    <property type="protein sequence ID" value="BAG32690.1"/>
    <property type="molecule type" value="Genomic_DNA"/>
</dbReference>
<evidence type="ECO:0000256" key="1">
    <source>
        <dbReference type="SAM" id="Phobius"/>
    </source>
</evidence>
<dbReference type="HOGENOM" id="CLU_2370458_0_0_10"/>
<keyword evidence="1" id="KW-0472">Membrane</keyword>
<keyword evidence="1" id="KW-1133">Transmembrane helix</keyword>
<organism evidence="2 3">
    <name type="scientific">Porphyromonas gingivalis (strain ATCC 33277 / DSM 20709 / CIP 103683 / JCM 12257 / NCTC 11834 / 2561)</name>
    <dbReference type="NCBI Taxonomy" id="431947"/>
    <lineage>
        <taxon>Bacteria</taxon>
        <taxon>Pseudomonadati</taxon>
        <taxon>Bacteroidota</taxon>
        <taxon>Bacteroidia</taxon>
        <taxon>Bacteroidales</taxon>
        <taxon>Porphyromonadaceae</taxon>
        <taxon>Porphyromonas</taxon>
    </lineage>
</organism>
<protein>
    <submittedName>
        <fullName evidence="2">Partial transposase in ISPg2</fullName>
    </submittedName>
</protein>
<keyword evidence="1" id="KW-0812">Transmembrane</keyword>
<proteinExistence type="predicted"/>
<dbReference type="Proteomes" id="UP000008842">
    <property type="component" value="Chromosome"/>
</dbReference>
<reference evidence="2 3" key="1">
    <citation type="journal article" date="2008" name="DNA Res.">
        <title>Determination of the genome sequence of Porphyromonas gingivalis strain ATCC 33277 and genomic comparison with strain W83 revealed extensive genome rearrangements in P. gingivalis.</title>
        <authorList>
            <person name="Naito M."/>
            <person name="Hirakawa H."/>
            <person name="Yamashita A."/>
            <person name="Ohara N."/>
            <person name="Shoji M."/>
            <person name="Yukitake H."/>
            <person name="Nakayama K."/>
            <person name="Toh H."/>
            <person name="Yoshimura F."/>
            <person name="Kuhara S."/>
            <person name="Hattori M."/>
            <person name="Hayashi T."/>
            <person name="Nakayama K."/>
        </authorList>
    </citation>
    <scope>NUCLEOTIDE SEQUENCE [LARGE SCALE GENOMIC DNA]</scope>
    <source>
        <strain evidence="3">ATCC 33277 / DSM 20709 / CIP 103683 / JCM 12257 / NCTC 11834 / 2561</strain>
    </source>
</reference>
<sequence>MPFSESLFMVSGPRIESKEVYPLDFLLLIVFLSTLSDNIVLSLFWMEHHQVYMCVNTSNAIALAVKHALNELLLSLRTGRIQSHSPMAVRSWKPEGKNRHRFV</sequence>
<evidence type="ECO:0000313" key="2">
    <source>
        <dbReference type="EMBL" id="BAG32690.1"/>
    </source>
</evidence>
<dbReference type="KEGG" id="pgn:PGN_0171"/>
<evidence type="ECO:0000313" key="3">
    <source>
        <dbReference type="Proteomes" id="UP000008842"/>
    </source>
</evidence>
<dbReference type="AlphaFoldDB" id="B2RH45"/>